<proteinExistence type="predicted"/>
<protein>
    <submittedName>
        <fullName evidence="2">Uncharacterized protein</fullName>
    </submittedName>
</protein>
<dbReference type="OrthoDB" id="4465106at2"/>
<evidence type="ECO:0000313" key="3">
    <source>
        <dbReference type="Proteomes" id="UP000279275"/>
    </source>
</evidence>
<dbReference type="EMBL" id="RFFH01000028">
    <property type="protein sequence ID" value="RMI27937.1"/>
    <property type="molecule type" value="Genomic_DNA"/>
</dbReference>
<accession>A0A3M2KQL7</accession>
<keyword evidence="3" id="KW-1185">Reference proteome</keyword>
<name>A0A3M2KQL7_9NOCA</name>
<organism evidence="2 3">
    <name type="scientific">Nocardia stercoris</name>
    <dbReference type="NCBI Taxonomy" id="2483361"/>
    <lineage>
        <taxon>Bacteria</taxon>
        <taxon>Bacillati</taxon>
        <taxon>Actinomycetota</taxon>
        <taxon>Actinomycetes</taxon>
        <taxon>Mycobacteriales</taxon>
        <taxon>Nocardiaceae</taxon>
        <taxon>Nocardia</taxon>
    </lineage>
</organism>
<gene>
    <name evidence="2" type="ORF">EBN03_32410</name>
</gene>
<keyword evidence="1" id="KW-0472">Membrane</keyword>
<dbReference type="Proteomes" id="UP000279275">
    <property type="component" value="Unassembled WGS sequence"/>
</dbReference>
<evidence type="ECO:0000313" key="2">
    <source>
        <dbReference type="EMBL" id="RMI27937.1"/>
    </source>
</evidence>
<feature type="transmembrane region" description="Helical" evidence="1">
    <location>
        <begin position="25"/>
        <end position="43"/>
    </location>
</feature>
<feature type="transmembrane region" description="Helical" evidence="1">
    <location>
        <begin position="76"/>
        <end position="94"/>
    </location>
</feature>
<sequence>MAPTDRRPGAEPGIGLRDLLGLHGLRGWLFLFVLQLTIVVYLLPDLTRDAALPVFAGLGLILGAGALALVVPTDPLPLPIAALVGVAAVGSAALTASDLHSTRTHHVMWGVFASAYVLAVLVIRDRMITALLAAAALLALIIGAGVEFEVRPDEVLAAASPITVVVAVAGFGIVMRPTQQSLRRLREEATVRAAAQASLTAAEGERTRQLARLDRAARPILEWIAAGVDPTAAQREECRLLEAELRDGLRAPWLATPALAAAARGARGRGVEVVLLDDGGFGQVPSWVRDSVIGTAVAELDAAATGSITVRVLPPGRRLLATILADSGGTDRRIEIDTSGRCTEVE</sequence>
<feature type="transmembrane region" description="Helical" evidence="1">
    <location>
        <begin position="50"/>
        <end position="70"/>
    </location>
</feature>
<dbReference type="AlphaFoldDB" id="A0A3M2KQL7"/>
<feature type="transmembrane region" description="Helical" evidence="1">
    <location>
        <begin position="106"/>
        <end position="123"/>
    </location>
</feature>
<feature type="transmembrane region" description="Helical" evidence="1">
    <location>
        <begin position="129"/>
        <end position="148"/>
    </location>
</feature>
<keyword evidence="1" id="KW-1133">Transmembrane helix</keyword>
<feature type="transmembrane region" description="Helical" evidence="1">
    <location>
        <begin position="155"/>
        <end position="175"/>
    </location>
</feature>
<dbReference type="RefSeq" id="WP_122191981.1">
    <property type="nucleotide sequence ID" value="NZ_RFFH01000028.1"/>
</dbReference>
<keyword evidence="1" id="KW-0812">Transmembrane</keyword>
<evidence type="ECO:0000256" key="1">
    <source>
        <dbReference type="SAM" id="Phobius"/>
    </source>
</evidence>
<reference evidence="2 3" key="1">
    <citation type="submission" date="2018-10" db="EMBL/GenBank/DDBJ databases">
        <title>Isolation from cow dung.</title>
        <authorList>
            <person name="Ling L."/>
        </authorList>
    </citation>
    <scope>NUCLEOTIDE SEQUENCE [LARGE SCALE GENOMIC DNA]</scope>
    <source>
        <strain evidence="2 3">NEAU-LL90</strain>
    </source>
</reference>
<comment type="caution">
    <text evidence="2">The sequence shown here is derived from an EMBL/GenBank/DDBJ whole genome shotgun (WGS) entry which is preliminary data.</text>
</comment>